<dbReference type="Proteomes" id="UP000472372">
    <property type="component" value="Chromosome 1"/>
</dbReference>
<dbReference type="Gene3D" id="3.30.300.30">
    <property type="match status" value="1"/>
</dbReference>
<dbReference type="Gene3D" id="3.40.50.980">
    <property type="match status" value="2"/>
</dbReference>
<evidence type="ECO:0000259" key="3">
    <source>
        <dbReference type="Pfam" id="PF13193"/>
    </source>
</evidence>
<feature type="domain" description="AMP-dependent synthetase/ligase" evidence="2">
    <location>
        <begin position="48"/>
        <end position="428"/>
    </location>
</feature>
<feature type="domain" description="AMP-binding enzyme C-terminal" evidence="3">
    <location>
        <begin position="482"/>
        <end position="564"/>
    </location>
</feature>
<dbReference type="InterPro" id="IPR020845">
    <property type="entry name" value="AMP-binding_CS"/>
</dbReference>
<protein>
    <submittedName>
        <fullName evidence="4">Phenylacetyl-CoA ligase protein</fullName>
    </submittedName>
</protein>
<dbReference type="EMBL" id="HG992977">
    <property type="protein sequence ID" value="CAE6996813.1"/>
    <property type="molecule type" value="Genomic_DNA"/>
</dbReference>
<dbReference type="Pfam" id="PF00501">
    <property type="entry name" value="AMP-binding"/>
    <property type="match status" value="1"/>
</dbReference>
<dbReference type="Pfam" id="PF13193">
    <property type="entry name" value="AMP-binding_C"/>
    <property type="match status" value="1"/>
</dbReference>
<proteinExistence type="inferred from homology"/>
<dbReference type="SUPFAM" id="SSF56801">
    <property type="entry name" value="Acetyl-CoA synthetase-like"/>
    <property type="match status" value="1"/>
</dbReference>
<evidence type="ECO:0000313" key="4">
    <source>
        <dbReference type="EMBL" id="CAE6996813.1"/>
    </source>
</evidence>
<keyword evidence="4" id="KW-0436">Ligase</keyword>
<accession>A0A6S6V5L6</accession>
<dbReference type="GO" id="GO:0016405">
    <property type="term" value="F:CoA-ligase activity"/>
    <property type="evidence" value="ECO:0007669"/>
    <property type="project" value="TreeGrafter"/>
</dbReference>
<name>A0A6S6V5L6_9PLEO</name>
<dbReference type="PANTHER" id="PTHR24096:SF422">
    <property type="entry name" value="BCDNA.GH02901"/>
    <property type="match status" value="1"/>
</dbReference>
<dbReference type="InterPro" id="IPR000873">
    <property type="entry name" value="AMP-dep_synth/lig_dom"/>
</dbReference>
<reference evidence="4" key="1">
    <citation type="submission" date="2021-02" db="EMBL/GenBank/DDBJ databases">
        <authorList>
            <person name="Syme A R."/>
            <person name="Syme A R."/>
            <person name="Moolhuijzen P."/>
        </authorList>
    </citation>
    <scope>NUCLEOTIDE SEQUENCE</scope>
    <source>
        <strain evidence="4">W1-1</strain>
    </source>
</reference>
<organism evidence="4 5">
    <name type="scientific">Pyrenophora teres f. teres</name>
    <dbReference type="NCBI Taxonomy" id="97479"/>
    <lineage>
        <taxon>Eukaryota</taxon>
        <taxon>Fungi</taxon>
        <taxon>Dikarya</taxon>
        <taxon>Ascomycota</taxon>
        <taxon>Pezizomycotina</taxon>
        <taxon>Dothideomycetes</taxon>
        <taxon>Pleosporomycetidae</taxon>
        <taxon>Pleosporales</taxon>
        <taxon>Pleosporineae</taxon>
        <taxon>Pleosporaceae</taxon>
        <taxon>Pyrenophora</taxon>
    </lineage>
</organism>
<dbReference type="PROSITE" id="PS00455">
    <property type="entry name" value="AMP_BINDING"/>
    <property type="match status" value="1"/>
</dbReference>
<gene>
    <name evidence="4" type="ORF">PTTW11_00408</name>
</gene>
<dbReference type="PANTHER" id="PTHR24096">
    <property type="entry name" value="LONG-CHAIN-FATTY-ACID--COA LIGASE"/>
    <property type="match status" value="1"/>
</dbReference>
<dbReference type="InterPro" id="IPR045851">
    <property type="entry name" value="AMP-bd_C_sf"/>
</dbReference>
<comment type="similarity">
    <text evidence="1">Belongs to the ATP-dependent AMP-binding enzyme family.</text>
</comment>
<dbReference type="FunFam" id="3.30.300.30:FF:000007">
    <property type="entry name" value="4-coumarate--CoA ligase 2"/>
    <property type="match status" value="1"/>
</dbReference>
<dbReference type="Gene3D" id="2.30.38.10">
    <property type="entry name" value="Luciferase, Domain 3"/>
    <property type="match status" value="1"/>
</dbReference>
<dbReference type="CDD" id="cd05911">
    <property type="entry name" value="Firefly_Luc_like"/>
    <property type="match status" value="1"/>
</dbReference>
<dbReference type="InterPro" id="IPR025110">
    <property type="entry name" value="AMP-bd_C"/>
</dbReference>
<evidence type="ECO:0000259" key="2">
    <source>
        <dbReference type="Pfam" id="PF00501"/>
    </source>
</evidence>
<evidence type="ECO:0000256" key="1">
    <source>
        <dbReference type="ARBA" id="ARBA00006432"/>
    </source>
</evidence>
<sequence length="585" mass="65001">MPFYPPSWVPKLPFDPPDSIPISEFMLNDVYGRHPLGYSRNPFTCGLTGKTYTALEVNERVDYLARGLAKELGFDPNKGSEWDKVIAVFSVNTIDTVPLAWATTRLGGIHTPANPGYSASELEYQLKTSGAKALFTCVNLLETARVAAKNSGIPENRIYILEVPEKFAGRGTPEGLKTVDHLIREGGKLDRLPPLDWEPGHGAKRTAYLCYSSGTSGLPKGVMISHHNVIANTLQYYTHEKVYRDTIIKDVRNQSDYIENALGLMPMAHIAGLVVVGHLNVYRGDGTIVMPKYDFETMLQMIQDYEINSMVLAPPIFIQMINNKSILDKYDLSSVWNVLSGSAPLGVEIMTELHKIFPSWKLRQVYGLTEISPCACATAPDDIWFGSVGSLLPSVECKLVTPEGEEITGYDQSGELLLKSPSVVLGYHNNEKANAETFQDGWLRTGDEALIRKAPSGHEHLFIVDRIKELIKVQGYQVAPAELEAHLMSHPSVQDCAVIQVPNEKTGEVPKAFVVKASSVGLEDNDRLVARDIKKYVEQHKARYKWLGGGVEFVDEIPKSPSGKILRRLLRDREKEKRRQAGGKL</sequence>
<dbReference type="AlphaFoldDB" id="A0A6S6V5L6"/>
<evidence type="ECO:0000313" key="5">
    <source>
        <dbReference type="Proteomes" id="UP000472372"/>
    </source>
</evidence>